<proteinExistence type="predicted"/>
<accession>A0A183A4U9</accession>
<reference evidence="2 3" key="2">
    <citation type="submission" date="2018-11" db="EMBL/GenBank/DDBJ databases">
        <authorList>
            <consortium name="Pathogen Informatics"/>
        </authorList>
    </citation>
    <scope>NUCLEOTIDE SEQUENCE [LARGE SCALE GENOMIC DNA]</scope>
    <source>
        <strain evidence="2 3">Egypt</strain>
    </source>
</reference>
<dbReference type="Proteomes" id="UP000272942">
    <property type="component" value="Unassembled WGS sequence"/>
</dbReference>
<dbReference type="WBParaSite" id="ECPE_0000198401-mRNA-1">
    <property type="protein sequence ID" value="ECPE_0000198401-mRNA-1"/>
    <property type="gene ID" value="ECPE_0000198401"/>
</dbReference>
<dbReference type="AlphaFoldDB" id="A0A183A4U9"/>
<gene>
    <name evidence="2" type="ORF">ECPE_LOCUS1984</name>
</gene>
<sequence length="171" mass="19010">MDHGSPVAGSPAPTRREKGKPASKSVLRDGKRLSRRVKAAVLAGPPPQGCFSQLTVNLGGQRRYPWTFMLANDPTGILGIDFLQYYELLVDSRRLQLITPASNIKVTGLKTRTDVYRITGLMPDIPVDFQTPDVYRITGLMPDIPVDFQTLNARFPTLTKPIEDLTLMTDR</sequence>
<reference evidence="4" key="1">
    <citation type="submission" date="2016-06" db="UniProtKB">
        <authorList>
            <consortium name="WormBaseParasite"/>
        </authorList>
    </citation>
    <scope>IDENTIFICATION</scope>
</reference>
<evidence type="ECO:0000313" key="3">
    <source>
        <dbReference type="Proteomes" id="UP000272942"/>
    </source>
</evidence>
<protein>
    <submittedName>
        <fullName evidence="4">Peptidase A2 domain-containing protein</fullName>
    </submittedName>
</protein>
<name>A0A183A4U9_9TREM</name>
<feature type="region of interest" description="Disordered" evidence="1">
    <location>
        <begin position="1"/>
        <end position="29"/>
    </location>
</feature>
<feature type="compositionally biased region" description="Basic and acidic residues" evidence="1">
    <location>
        <begin position="14"/>
        <end position="29"/>
    </location>
</feature>
<keyword evidence="3" id="KW-1185">Reference proteome</keyword>
<evidence type="ECO:0000313" key="2">
    <source>
        <dbReference type="EMBL" id="VDP51888.1"/>
    </source>
</evidence>
<organism evidence="4">
    <name type="scientific">Echinostoma caproni</name>
    <dbReference type="NCBI Taxonomy" id="27848"/>
    <lineage>
        <taxon>Eukaryota</taxon>
        <taxon>Metazoa</taxon>
        <taxon>Spiralia</taxon>
        <taxon>Lophotrochozoa</taxon>
        <taxon>Platyhelminthes</taxon>
        <taxon>Trematoda</taxon>
        <taxon>Digenea</taxon>
        <taxon>Plagiorchiida</taxon>
        <taxon>Echinostomata</taxon>
        <taxon>Echinostomatoidea</taxon>
        <taxon>Echinostomatidae</taxon>
        <taxon>Echinostoma</taxon>
    </lineage>
</organism>
<evidence type="ECO:0000313" key="4">
    <source>
        <dbReference type="WBParaSite" id="ECPE_0000198401-mRNA-1"/>
    </source>
</evidence>
<dbReference type="EMBL" id="UZAN01021202">
    <property type="protein sequence ID" value="VDP51888.1"/>
    <property type="molecule type" value="Genomic_DNA"/>
</dbReference>
<evidence type="ECO:0000256" key="1">
    <source>
        <dbReference type="SAM" id="MobiDB-lite"/>
    </source>
</evidence>